<dbReference type="AlphaFoldDB" id="A0A0F9IGR9"/>
<accession>A0A0F9IGR9</accession>
<organism evidence="2">
    <name type="scientific">marine sediment metagenome</name>
    <dbReference type="NCBI Taxonomy" id="412755"/>
    <lineage>
        <taxon>unclassified sequences</taxon>
        <taxon>metagenomes</taxon>
        <taxon>ecological metagenomes</taxon>
    </lineage>
</organism>
<protein>
    <submittedName>
        <fullName evidence="2">Uncharacterized protein</fullName>
    </submittedName>
</protein>
<name>A0A0F9IGR9_9ZZZZ</name>
<dbReference type="EMBL" id="LAZR01019322">
    <property type="protein sequence ID" value="KKL92965.1"/>
    <property type="molecule type" value="Genomic_DNA"/>
</dbReference>
<proteinExistence type="predicted"/>
<keyword evidence="1" id="KW-1133">Transmembrane helix</keyword>
<evidence type="ECO:0000256" key="1">
    <source>
        <dbReference type="SAM" id="Phobius"/>
    </source>
</evidence>
<evidence type="ECO:0000313" key="2">
    <source>
        <dbReference type="EMBL" id="KKL92965.1"/>
    </source>
</evidence>
<keyword evidence="1" id="KW-0472">Membrane</keyword>
<gene>
    <name evidence="2" type="ORF">LCGC14_1879430</name>
</gene>
<feature type="transmembrane region" description="Helical" evidence="1">
    <location>
        <begin position="113"/>
        <end position="134"/>
    </location>
</feature>
<feature type="transmembrane region" description="Helical" evidence="1">
    <location>
        <begin position="84"/>
        <end position="101"/>
    </location>
</feature>
<feature type="transmembrane region" description="Helical" evidence="1">
    <location>
        <begin position="59"/>
        <end position="78"/>
    </location>
</feature>
<comment type="caution">
    <text evidence="2">The sequence shown here is derived from an EMBL/GenBank/DDBJ whole genome shotgun (WGS) entry which is preliminary data.</text>
</comment>
<reference evidence="2" key="1">
    <citation type="journal article" date="2015" name="Nature">
        <title>Complex archaea that bridge the gap between prokaryotes and eukaryotes.</title>
        <authorList>
            <person name="Spang A."/>
            <person name="Saw J.H."/>
            <person name="Jorgensen S.L."/>
            <person name="Zaremba-Niedzwiedzka K."/>
            <person name="Martijn J."/>
            <person name="Lind A.E."/>
            <person name="van Eijk R."/>
            <person name="Schleper C."/>
            <person name="Guy L."/>
            <person name="Ettema T.J."/>
        </authorList>
    </citation>
    <scope>NUCLEOTIDE SEQUENCE</scope>
</reference>
<sequence length="147" mass="16111">MEQLYCDRDGRCFKDRQELTAEDEAKLTEEERLYLQEQRQFQERQQEYLDDRADYHRNVFMLASVLGVAAMAVGAALFRQVEAIPLGLVLGGVGVVIFGWVQAAEDFGEIGEAVLFAVVAAGLGIVLAVGYRFLGLVRPPGGNGGDA</sequence>
<keyword evidence="1" id="KW-0812">Transmembrane</keyword>